<keyword evidence="2" id="KW-1185">Reference proteome</keyword>
<gene>
    <name evidence="1" type="ORF">AAFH49_21850</name>
</gene>
<evidence type="ECO:0000313" key="1">
    <source>
        <dbReference type="EMBL" id="MEL5996870.1"/>
    </source>
</evidence>
<dbReference type="Proteomes" id="UP001479606">
    <property type="component" value="Unassembled WGS sequence"/>
</dbReference>
<organism evidence="1 2">
    <name type="scientific">Hymenobacter segetis</name>
    <dbReference type="NCBI Taxonomy" id="2025509"/>
    <lineage>
        <taxon>Bacteria</taxon>
        <taxon>Pseudomonadati</taxon>
        <taxon>Bacteroidota</taxon>
        <taxon>Cytophagia</taxon>
        <taxon>Cytophagales</taxon>
        <taxon>Hymenobacteraceae</taxon>
        <taxon>Hymenobacter</taxon>
    </lineage>
</organism>
<protein>
    <submittedName>
        <fullName evidence="1">Uncharacterized protein</fullName>
    </submittedName>
</protein>
<dbReference type="RefSeq" id="WP_342301554.1">
    <property type="nucleotide sequence ID" value="NZ_JBCEVZ010000104.1"/>
</dbReference>
<dbReference type="EMBL" id="JBCEVZ010000104">
    <property type="protein sequence ID" value="MEL5996870.1"/>
    <property type="molecule type" value="Genomic_DNA"/>
</dbReference>
<comment type="caution">
    <text evidence="1">The sequence shown here is derived from an EMBL/GenBank/DDBJ whole genome shotgun (WGS) entry which is preliminary data.</text>
</comment>
<sequence>MNTLAFSTELPAERAGSKARIVWGDTPTTAGVSVSVIEKVIKSVSA</sequence>
<evidence type="ECO:0000313" key="2">
    <source>
        <dbReference type="Proteomes" id="UP001479606"/>
    </source>
</evidence>
<proteinExistence type="predicted"/>
<name>A0ABU9M1V3_9BACT</name>
<accession>A0ABU9M1V3</accession>
<reference evidence="1 2" key="1">
    <citation type="journal article" date="2018" name="Arch. Microbiol.">
        <title>Hymenobacter segetis sp. nov., isolated from soil.</title>
        <authorList>
            <person name="Ten L.N."/>
            <person name="Lim S.J."/>
            <person name="Kim B.O."/>
            <person name="Kang I.K."/>
            <person name="Jung H.Y."/>
        </authorList>
    </citation>
    <scope>NUCLEOTIDE SEQUENCE [LARGE SCALE GENOMIC DNA]</scope>
    <source>
        <strain evidence="1 2">S7-3-11</strain>
    </source>
</reference>